<organism evidence="2">
    <name type="scientific">Tetraodon nigroviridis</name>
    <name type="common">Spotted green pufferfish</name>
    <name type="synonym">Chelonodon nigroviridis</name>
    <dbReference type="NCBI Taxonomy" id="99883"/>
    <lineage>
        <taxon>Eukaryota</taxon>
        <taxon>Metazoa</taxon>
        <taxon>Chordata</taxon>
        <taxon>Craniata</taxon>
        <taxon>Vertebrata</taxon>
        <taxon>Euteleostomi</taxon>
        <taxon>Actinopterygii</taxon>
        <taxon>Neopterygii</taxon>
        <taxon>Teleostei</taxon>
        <taxon>Neoteleostei</taxon>
        <taxon>Acanthomorphata</taxon>
        <taxon>Eupercaria</taxon>
        <taxon>Tetraodontiformes</taxon>
        <taxon>Tetradontoidea</taxon>
        <taxon>Tetraodontidae</taxon>
        <taxon>Tetraodon</taxon>
    </lineage>
</organism>
<evidence type="ECO:0000313" key="2">
    <source>
        <dbReference type="EMBL" id="CAG09171.1"/>
    </source>
</evidence>
<reference evidence="2" key="1">
    <citation type="journal article" date="2004" name="Nature">
        <title>Genome duplication in the teleost fish Tetraodon nigroviridis reveals the early vertebrate proto-karyotype.</title>
        <authorList>
            <person name="Jaillon O."/>
            <person name="Aury J.-M."/>
            <person name="Brunet F."/>
            <person name="Petit J.-L."/>
            <person name="Stange-Thomann N."/>
            <person name="Mauceli E."/>
            <person name="Bouneau L."/>
            <person name="Fischer C."/>
            <person name="Ozouf-Costaz C."/>
            <person name="Bernot A."/>
            <person name="Nicaud S."/>
            <person name="Jaffe D."/>
            <person name="Fisher S."/>
            <person name="Lutfalla G."/>
            <person name="Dossat C."/>
            <person name="Segurens B."/>
            <person name="Dasilva C."/>
            <person name="Salanoubat M."/>
            <person name="Levy M."/>
            <person name="Boudet N."/>
            <person name="Castellano S."/>
            <person name="Anthouard V."/>
            <person name="Jubin C."/>
            <person name="Castelli V."/>
            <person name="Katinka M."/>
            <person name="Vacherie B."/>
            <person name="Biemont C."/>
            <person name="Skalli Z."/>
            <person name="Cattolico L."/>
            <person name="Poulain J."/>
            <person name="De Berardinis V."/>
            <person name="Cruaud C."/>
            <person name="Duprat S."/>
            <person name="Brottier P."/>
            <person name="Coutanceau J.-P."/>
            <person name="Gouzy J."/>
            <person name="Parra G."/>
            <person name="Lardier G."/>
            <person name="Chapple C."/>
            <person name="McKernan K.J."/>
            <person name="McEwan P."/>
            <person name="Bosak S."/>
            <person name="Kellis M."/>
            <person name="Volff J.-N."/>
            <person name="Guigo R."/>
            <person name="Zody M.C."/>
            <person name="Mesirov J."/>
            <person name="Lindblad-Toh K."/>
            <person name="Birren B."/>
            <person name="Nusbaum C."/>
            <person name="Kahn D."/>
            <person name="Robinson-Rechavi M."/>
            <person name="Laudet V."/>
            <person name="Schachter V."/>
            <person name="Quetier F."/>
            <person name="Saurin W."/>
            <person name="Scarpelli C."/>
            <person name="Wincker P."/>
            <person name="Lander E.S."/>
            <person name="Weissenbach J."/>
            <person name="Roest Crollius H."/>
        </authorList>
    </citation>
    <scope>NUCLEOTIDE SEQUENCE [LARGE SCALE GENOMIC DNA]</scope>
</reference>
<feature type="region of interest" description="Disordered" evidence="1">
    <location>
        <begin position="38"/>
        <end position="64"/>
    </location>
</feature>
<dbReference type="EMBL" id="CAAE01015003">
    <property type="protein sequence ID" value="CAG09171.1"/>
    <property type="molecule type" value="Genomic_DNA"/>
</dbReference>
<evidence type="ECO:0000256" key="1">
    <source>
        <dbReference type="SAM" id="MobiDB-lite"/>
    </source>
</evidence>
<reference evidence="2" key="2">
    <citation type="submission" date="2004-02" db="EMBL/GenBank/DDBJ databases">
        <authorList>
            <consortium name="Genoscope"/>
            <consortium name="Whitehead Institute Centre for Genome Research"/>
        </authorList>
    </citation>
    <scope>NUCLEOTIDE SEQUENCE</scope>
</reference>
<name>Q4RR11_TETNG</name>
<dbReference type="KEGG" id="tng:GSTEN00030371G001"/>
<accession>Q4RR11</accession>
<gene>
    <name evidence="2" type="ORF">GSTENG00030371001</name>
</gene>
<dbReference type="AlphaFoldDB" id="Q4RR11"/>
<sequence>MGECSGEKGEGRSGDGLDLLLLVLRFGNVLLIVSLDPSPDSSLPWLEKHGTPDNRTKRWREACV</sequence>
<proteinExistence type="predicted"/>
<comment type="caution">
    <text evidence="2">The sequence shown here is derived from an EMBL/GenBank/DDBJ whole genome shotgun (WGS) entry which is preliminary data.</text>
</comment>
<protein>
    <submittedName>
        <fullName evidence="2">(spotted green pufferfish) hypothetical protein</fullName>
    </submittedName>
</protein>
<feature type="compositionally biased region" description="Basic and acidic residues" evidence="1">
    <location>
        <begin position="46"/>
        <end position="64"/>
    </location>
</feature>